<dbReference type="Pfam" id="PF01564">
    <property type="entry name" value="Spermine_synth"/>
    <property type="match status" value="1"/>
</dbReference>
<sequence length="243" mass="26493">MLHALFFFFDSIKHETTMKRFVLLDTAPIPDGSGALCLFEYGEDFVIKIAGGDGGQLMNTRMHGSEDALAAIPCKKVAGRPDSRVLIGGLGMGFTLAAALQNLGRNAEVEVAELVPGVVEWNRGPLGAKAGYPLLDPRTRVLQEDVANSLKTADRRYDAIMLDVDNGPEGLTQKRNGWLYSAQGLQRCHQALRAKGVLAVWSASADSKFADKVRRAGFKVEEVQVYAHGNKGTRHTIWIAEKL</sequence>
<dbReference type="Gene3D" id="3.40.50.150">
    <property type="entry name" value="Vaccinia Virus protein VP39"/>
    <property type="match status" value="1"/>
</dbReference>
<dbReference type="GO" id="GO:0006596">
    <property type="term" value="P:polyamine biosynthetic process"/>
    <property type="evidence" value="ECO:0007669"/>
    <property type="project" value="UniProtKB-KW"/>
</dbReference>
<dbReference type="EMBL" id="FOWX01000024">
    <property type="protein sequence ID" value="SFP91987.1"/>
    <property type="molecule type" value="Genomic_DNA"/>
</dbReference>
<evidence type="ECO:0000313" key="3">
    <source>
        <dbReference type="Proteomes" id="UP000198784"/>
    </source>
</evidence>
<dbReference type="PANTHER" id="PTHR43317:SF3">
    <property type="entry name" value="BLR2883 PROTEIN"/>
    <property type="match status" value="1"/>
</dbReference>
<accession>A0A1I5UAK8</accession>
<keyword evidence="1" id="KW-0620">Polyamine biosynthesis</keyword>
<dbReference type="PANTHER" id="PTHR43317">
    <property type="entry name" value="THERMOSPERMINE SYNTHASE ACAULIS5"/>
    <property type="match status" value="1"/>
</dbReference>
<protein>
    <submittedName>
        <fullName evidence="2">Spermine/spermidine synthase</fullName>
    </submittedName>
</protein>
<reference evidence="3" key="1">
    <citation type="submission" date="2016-10" db="EMBL/GenBank/DDBJ databases">
        <authorList>
            <person name="Varghese N."/>
            <person name="Submissions S."/>
        </authorList>
    </citation>
    <scope>NUCLEOTIDE SEQUENCE [LARGE SCALE GENOMIC DNA]</scope>
    <source>
        <strain evidence="3">DSM 17834</strain>
    </source>
</reference>
<evidence type="ECO:0000256" key="1">
    <source>
        <dbReference type="ARBA" id="ARBA00023115"/>
    </source>
</evidence>
<dbReference type="Proteomes" id="UP000198784">
    <property type="component" value="Unassembled WGS sequence"/>
</dbReference>
<dbReference type="InterPro" id="IPR029063">
    <property type="entry name" value="SAM-dependent_MTases_sf"/>
</dbReference>
<gene>
    <name evidence="2" type="ORF">SAMN05216190_12452</name>
</gene>
<organism evidence="2 3">
    <name type="scientific">Pseudomonas borbori</name>
    <dbReference type="NCBI Taxonomy" id="289003"/>
    <lineage>
        <taxon>Bacteria</taxon>
        <taxon>Pseudomonadati</taxon>
        <taxon>Pseudomonadota</taxon>
        <taxon>Gammaproteobacteria</taxon>
        <taxon>Pseudomonadales</taxon>
        <taxon>Pseudomonadaceae</taxon>
        <taxon>Pseudomonas</taxon>
    </lineage>
</organism>
<proteinExistence type="predicted"/>
<evidence type="ECO:0000313" key="2">
    <source>
        <dbReference type="EMBL" id="SFP91987.1"/>
    </source>
</evidence>
<name>A0A1I5UAK8_9PSED</name>
<dbReference type="STRING" id="289003.SAMN05216190_12452"/>
<dbReference type="SUPFAM" id="SSF53335">
    <property type="entry name" value="S-adenosyl-L-methionine-dependent methyltransferases"/>
    <property type="match status" value="1"/>
</dbReference>
<dbReference type="AlphaFoldDB" id="A0A1I5UAK8"/>
<keyword evidence="3" id="KW-1185">Reference proteome</keyword>